<organism evidence="2">
    <name type="scientific">marine metagenome</name>
    <dbReference type="NCBI Taxonomy" id="408172"/>
    <lineage>
        <taxon>unclassified sequences</taxon>
        <taxon>metagenomes</taxon>
        <taxon>ecological metagenomes</taxon>
    </lineage>
</organism>
<proteinExistence type="predicted"/>
<keyword evidence="1" id="KW-0812">Transmembrane</keyword>
<dbReference type="EMBL" id="UINC01000960">
    <property type="protein sequence ID" value="SUZ65438.1"/>
    <property type="molecule type" value="Genomic_DNA"/>
</dbReference>
<feature type="transmembrane region" description="Helical" evidence="1">
    <location>
        <begin position="103"/>
        <end position="126"/>
    </location>
</feature>
<reference evidence="2" key="1">
    <citation type="submission" date="2018-05" db="EMBL/GenBank/DDBJ databases">
        <authorList>
            <person name="Lanie J.A."/>
            <person name="Ng W.-L."/>
            <person name="Kazmierczak K.M."/>
            <person name="Andrzejewski T.M."/>
            <person name="Davidsen T.M."/>
            <person name="Wayne K.J."/>
            <person name="Tettelin H."/>
            <person name="Glass J.I."/>
            <person name="Rusch D."/>
            <person name="Podicherti R."/>
            <person name="Tsui H.-C.T."/>
            <person name="Winkler M.E."/>
        </authorList>
    </citation>
    <scope>NUCLEOTIDE SEQUENCE</scope>
</reference>
<evidence type="ECO:0000256" key="1">
    <source>
        <dbReference type="SAM" id="Phobius"/>
    </source>
</evidence>
<accession>A0A381PGF2</accession>
<gene>
    <name evidence="2" type="ORF">METZ01_LOCUS18292</name>
</gene>
<keyword evidence="1" id="KW-0472">Membrane</keyword>
<protein>
    <submittedName>
        <fullName evidence="2">Uncharacterized protein</fullName>
    </submittedName>
</protein>
<keyword evidence="1" id="KW-1133">Transmembrane helix</keyword>
<dbReference type="AlphaFoldDB" id="A0A381PGF2"/>
<evidence type="ECO:0000313" key="2">
    <source>
        <dbReference type="EMBL" id="SUZ65438.1"/>
    </source>
</evidence>
<feature type="transmembrane region" description="Helical" evidence="1">
    <location>
        <begin position="12"/>
        <end position="31"/>
    </location>
</feature>
<sequence>MKNIKNFLAQPKVVTISFVGMLISLVVFYYFQQYLGAKILDVLPGYNLSIVNQSMVAFGDFGRNLYAFLTLTLDVIFPIFYVSFFSGFILLMIKKGILRQLYIIPIILGIVDIMENIQIFTMLITFPDIFAEQVEWSSKTTLLKNWLANLTYLAILLALSVRIFNWATKKNN</sequence>
<feature type="transmembrane region" description="Helical" evidence="1">
    <location>
        <begin position="65"/>
        <end position="91"/>
    </location>
</feature>
<feature type="transmembrane region" description="Helical" evidence="1">
    <location>
        <begin position="146"/>
        <end position="164"/>
    </location>
</feature>
<name>A0A381PGF2_9ZZZZ</name>